<dbReference type="GO" id="GO:0006629">
    <property type="term" value="P:lipid metabolic process"/>
    <property type="evidence" value="ECO:0007669"/>
    <property type="project" value="InterPro"/>
</dbReference>
<proteinExistence type="predicted"/>
<dbReference type="AlphaFoldDB" id="A0A1G2UTF1"/>
<feature type="compositionally biased region" description="Pro residues" evidence="1">
    <location>
        <begin position="940"/>
        <end position="950"/>
    </location>
</feature>
<gene>
    <name evidence="2" type="ORF">A2Y49_01185</name>
</gene>
<reference evidence="2 3" key="1">
    <citation type="journal article" date="2016" name="Nat. Commun.">
        <title>Thousands of microbial genomes shed light on interconnected biogeochemical processes in an aquifer system.</title>
        <authorList>
            <person name="Anantharaman K."/>
            <person name="Brown C.T."/>
            <person name="Hug L.A."/>
            <person name="Sharon I."/>
            <person name="Castelle C.J."/>
            <person name="Probst A.J."/>
            <person name="Thomas B.C."/>
            <person name="Singh A."/>
            <person name="Wilkins M.J."/>
            <person name="Karaoz U."/>
            <person name="Brodie E.L."/>
            <person name="Williams K.H."/>
            <person name="Hubbard S.S."/>
            <person name="Banfield J.F."/>
        </authorList>
    </citation>
    <scope>NUCLEOTIDE SEQUENCE [LARGE SCALE GENOMIC DNA]</scope>
</reference>
<dbReference type="EMBL" id="MHWR01000036">
    <property type="protein sequence ID" value="OHB12618.1"/>
    <property type="molecule type" value="Genomic_DNA"/>
</dbReference>
<protein>
    <submittedName>
        <fullName evidence="2">Uncharacterized protein</fullName>
    </submittedName>
</protein>
<comment type="caution">
    <text evidence="2">The sequence shown here is derived from an EMBL/GenBank/DDBJ whole genome shotgun (WGS) entry which is preliminary data.</text>
</comment>
<dbReference type="Gene3D" id="3.40.50.1820">
    <property type="entry name" value="alpha/beta hydrolase"/>
    <property type="match status" value="1"/>
</dbReference>
<dbReference type="Pfam" id="PF02450">
    <property type="entry name" value="LCAT"/>
    <property type="match status" value="1"/>
</dbReference>
<dbReference type="InterPro" id="IPR003386">
    <property type="entry name" value="LACT/PDAT_acylTrfase"/>
</dbReference>
<name>A0A1G2UTF1_9BACT</name>
<dbReference type="PANTHER" id="PTHR11440">
    <property type="entry name" value="LECITHIN-CHOLESTEROL ACYLTRANSFERASE-RELATED"/>
    <property type="match status" value="1"/>
</dbReference>
<dbReference type="SUPFAM" id="SSF53474">
    <property type="entry name" value="alpha/beta-Hydrolases"/>
    <property type="match status" value="1"/>
</dbReference>
<accession>A0A1G2UTF1</accession>
<feature type="region of interest" description="Disordered" evidence="1">
    <location>
        <begin position="940"/>
        <end position="960"/>
    </location>
</feature>
<dbReference type="GO" id="GO:0008374">
    <property type="term" value="F:O-acyltransferase activity"/>
    <property type="evidence" value="ECO:0007669"/>
    <property type="project" value="InterPro"/>
</dbReference>
<evidence type="ECO:0000313" key="3">
    <source>
        <dbReference type="Proteomes" id="UP000177154"/>
    </source>
</evidence>
<dbReference type="Proteomes" id="UP000177154">
    <property type="component" value="Unassembled WGS sequence"/>
</dbReference>
<sequence length="1061" mass="116006">MKFSGIVLRLGFLFSFAFLLFFGGTKYTFAYIIFDQSPVDETFNAAILNTPQFVSFGCTAELNCKVSGQTVYDVGVWIKKVGNPAAIRLQVANTWNDPTGGTSIFSDSISVSSISDTTYNLVWFHFPLGVIIGNQSSYSQFFQFQFTNANGTYNAVDYYRVLQRDNDYSAPQQWCKTGSGCASSDFFWQMDNGIVDTPIPQEQIGDPNNLPVTISPAGDVSSVAINCTIGRNYTTTLVHRDGNIVSHGYGVVARKYCTNGTLSFDGFNINSLLTTGVDPEWWRFVHTPLEYIIKDTMGLYFSECDRNVCTLINLVRDYNTYDPDIYLASSTYWTTVGKGPIFDSTDHVTWFDTRPTTPPPPPLPTCCSSILFLPGFEASRLYKTSVTSCTVNCEDTLWEPNGNSDVEALFMTVLGESVDDSIYTRDVLDEAYSVLNIYKSFLEKMQDMKSDGDITDFSAVPYDWRLPLSDILESGKKIDANNISYLAATSSPYILQELRRLVSSSQNGKVTIVAHSNGGLLAKALLKKLADENDPLIGKVDTLILVAVPQLGTPSAVTSLLHGYDQGIPTTMGPFLSSRTARTFGHNVSSAYNFLPSDEYFDQVDTPIVTFDASMTDWISRYGAVVNSENGLDTFLTDSFGRVTSDSSDTKTPTSLISSLLSSAETQHTILDNWTPPAGMEVIEIAGWGIPTTVSGLKYSLHNGEIKLTPTFTIDGDGTVVTPSALWTNGNASTTRYWVDEGLWNDDHPFFSTGVLLSLKHKDILEIPELIDFISDTIATSSITILPTYLSATTPTRTSNTPRLIYSLHSPLTLDIYDNLGNHTGISTTTGQIEEQIPGTYFIQFGDVKYIFTDTGSPMTITMSGYDTGTFTFAIEQVQGDSIVSTVTFADIPTTPTTKVNMTIGNNINTLSPLNVDSDNNGTSDITLTPVIDDVVTYTPPPTPATPLPESPVSTGGGNGPIMQNTPILISTTTIELASTTPTISIQKQERSPTLGVGGVATSSPSVARSIVTRKKLPALTRIENSAQTAQVISSNPQLISRFTNLWRKTVSWFIAIFKRN</sequence>
<dbReference type="InterPro" id="IPR029058">
    <property type="entry name" value="AB_hydrolase_fold"/>
</dbReference>
<evidence type="ECO:0000313" key="2">
    <source>
        <dbReference type="EMBL" id="OHB12618.1"/>
    </source>
</evidence>
<evidence type="ECO:0000256" key="1">
    <source>
        <dbReference type="SAM" id="MobiDB-lite"/>
    </source>
</evidence>
<organism evidence="2 3">
    <name type="scientific">Candidatus Zambryskibacteria bacterium RIFCSPLOWO2_12_39_8</name>
    <dbReference type="NCBI Taxonomy" id="1802774"/>
    <lineage>
        <taxon>Bacteria</taxon>
        <taxon>Candidatus Zambryskiibacteriota</taxon>
    </lineage>
</organism>